<dbReference type="CDD" id="cd00130">
    <property type="entry name" value="PAS"/>
    <property type="match status" value="2"/>
</dbReference>
<dbReference type="SMART" id="SM00267">
    <property type="entry name" value="GGDEF"/>
    <property type="match status" value="1"/>
</dbReference>
<evidence type="ECO:0000256" key="4">
    <source>
        <dbReference type="ARBA" id="ARBA00051114"/>
    </source>
</evidence>
<keyword evidence="3" id="KW-0973">c-di-GMP</keyword>
<keyword evidence="10" id="KW-1185">Reference proteome</keyword>
<dbReference type="InterPro" id="IPR000160">
    <property type="entry name" value="GGDEF_dom"/>
</dbReference>
<dbReference type="Pfam" id="PF19443">
    <property type="entry name" value="DAHL"/>
    <property type="match status" value="1"/>
</dbReference>
<dbReference type="InterPro" id="IPR043128">
    <property type="entry name" value="Rev_trsase/Diguanyl_cyclase"/>
</dbReference>
<gene>
    <name evidence="9" type="ORF">G3480_15110</name>
</gene>
<dbReference type="Pfam" id="PF00563">
    <property type="entry name" value="EAL"/>
    <property type="match status" value="1"/>
</dbReference>
<dbReference type="NCBIfam" id="TIGR00229">
    <property type="entry name" value="sensory_box"/>
    <property type="match status" value="2"/>
</dbReference>
<dbReference type="CDD" id="cd01949">
    <property type="entry name" value="GGDEF"/>
    <property type="match status" value="1"/>
</dbReference>
<dbReference type="Pfam" id="PF13426">
    <property type="entry name" value="PAS_9"/>
    <property type="match status" value="2"/>
</dbReference>
<dbReference type="Gene3D" id="3.30.70.270">
    <property type="match status" value="1"/>
</dbReference>
<dbReference type="PANTHER" id="PTHR44757:SF2">
    <property type="entry name" value="BIOFILM ARCHITECTURE MAINTENANCE PROTEIN MBAA"/>
    <property type="match status" value="1"/>
</dbReference>
<dbReference type="EC" id="3.1.4.52" evidence="2"/>
<dbReference type="NCBIfam" id="TIGR00254">
    <property type="entry name" value="GGDEF"/>
    <property type="match status" value="1"/>
</dbReference>
<evidence type="ECO:0000259" key="5">
    <source>
        <dbReference type="PROSITE" id="PS50112"/>
    </source>
</evidence>
<dbReference type="InterPro" id="IPR000014">
    <property type="entry name" value="PAS"/>
</dbReference>
<feature type="domain" description="PAS" evidence="5">
    <location>
        <begin position="518"/>
        <end position="561"/>
    </location>
</feature>
<dbReference type="InterPro" id="IPR035919">
    <property type="entry name" value="EAL_sf"/>
</dbReference>
<name>A0A6P1DZM8_9GAMM</name>
<sequence length="1084" mass="121399">MRRRRSFFQLFLLATAILVVLLLFARTQVLDNDAYFGWSRDLLAVKELEAQLDRDLLRVSAFLLTQYDPLTDVQEKLEPLGRRFRDPGAGRYGSTTDGIDEAIDAYWRSLGRKQALVERIKLQAALLRNGLSYLPLAVEELAASGTPTAGTVLTLLNRLYLLNLFPSESDERAIRETLSRLDARIAEQGPDAAMLQNTVSHMRANLAGLLELRRLRDDYLAMPSGERFERLQTLYTAHRASAAHRAEQFSRILFVLTLLLLLGLALVLRHLEQTRALAVRERNRLRDAVESLGEAFALFDSRGRLLLSNRRFADFYLWLAKSLEPGVAHAQLERETLERLQRVPAAGATGASATSQTYFEHLEDGRWYLASDSKTAEGGMACVRFDITEAKRRELELRKLSLVLEQSPASVMITDTQGSIEYVNPRFEEVTGYRADEVLGRKPSFLKSGDTSEEEYRDLWETLSAGREWRGHFHNRRKDGSIFWESASISPVRDEAGRVTHFVAVKEDVTARKRAEDQLRMNATVFETTADAIMVTDADNRIKTVNPAFTRMTGYAPEDVLCKDPRILSSGRHNARFYRRLWERLLGQGSWSGEIWARRRDGSVFPALTSVVATKDDCGRVMEFVAVFSDMTQRKSDEQQIRYQANHDALTGLPNRALLQDRLELAIAAAQRAQRALAVLFVDLDRFKSVNETFGHVNGDQLLQKVTRRLDACVRQADTLARFGGDAFVILLPEVGSGAEVATVADKIIARIGQPFHLADREVYVGASIGIALYPEDAETADAMLLHADMATTRAKEAGRNRYQFFTIGMQRSVRAKAELEHELRRAIDRQELVLHYQPVVDAATRRPVHYEALARWHHPTHGMVSPDRFIPLAEETGLIEPLGRWVLETACRQLSAWQRMGWSHLGLAVNVSARQLELGFTAADVESILAASDVAATSLVLEITEGLMLDGRAEFCTRLQELRDLGVRLAVDDFGTGYSSLGYLKRFPVDELKIDRSFVQGLPDSSDDVSLVEAIIGMARSLGLELVAEGVEDERQLAFLRQRGCGLLQGYLLGRPASGEAVSELLACSLDSSSPDLDSALHP</sequence>
<dbReference type="Gene3D" id="3.20.20.450">
    <property type="entry name" value="EAL domain"/>
    <property type="match status" value="1"/>
</dbReference>
<dbReference type="GO" id="GO:0071111">
    <property type="term" value="F:cyclic-guanylate-specific phosphodiesterase activity"/>
    <property type="evidence" value="ECO:0007669"/>
    <property type="project" value="UniProtKB-EC"/>
</dbReference>
<evidence type="ECO:0000256" key="1">
    <source>
        <dbReference type="ARBA" id="ARBA00001946"/>
    </source>
</evidence>
<accession>A0A6P1DZM8</accession>
<dbReference type="FunFam" id="3.20.20.450:FF:000001">
    <property type="entry name" value="Cyclic di-GMP phosphodiesterase yahA"/>
    <property type="match status" value="1"/>
</dbReference>
<dbReference type="InterPro" id="IPR029787">
    <property type="entry name" value="Nucleotide_cyclase"/>
</dbReference>
<dbReference type="InterPro" id="IPR052155">
    <property type="entry name" value="Biofilm_reg_signaling"/>
</dbReference>
<dbReference type="SMART" id="SM00052">
    <property type="entry name" value="EAL"/>
    <property type="match status" value="1"/>
</dbReference>
<dbReference type="InterPro" id="IPR000700">
    <property type="entry name" value="PAS-assoc_C"/>
</dbReference>
<dbReference type="FunFam" id="3.30.70.270:FF:000001">
    <property type="entry name" value="Diguanylate cyclase domain protein"/>
    <property type="match status" value="1"/>
</dbReference>
<dbReference type="SUPFAM" id="SSF141868">
    <property type="entry name" value="EAL domain-like"/>
    <property type="match status" value="1"/>
</dbReference>
<dbReference type="PROSITE" id="PS50887">
    <property type="entry name" value="GGDEF"/>
    <property type="match status" value="1"/>
</dbReference>
<dbReference type="Gene3D" id="3.30.450.20">
    <property type="entry name" value="PAS domain"/>
    <property type="match status" value="3"/>
</dbReference>
<dbReference type="PROSITE" id="PS50883">
    <property type="entry name" value="EAL"/>
    <property type="match status" value="1"/>
</dbReference>
<dbReference type="CDD" id="cd01948">
    <property type="entry name" value="EAL"/>
    <property type="match status" value="1"/>
</dbReference>
<dbReference type="InterPro" id="IPR045812">
    <property type="entry name" value="DAHL"/>
</dbReference>
<feature type="domain" description="PAC" evidence="6">
    <location>
        <begin position="467"/>
        <end position="521"/>
    </location>
</feature>
<evidence type="ECO:0000256" key="3">
    <source>
        <dbReference type="ARBA" id="ARBA00022636"/>
    </source>
</evidence>
<dbReference type="SMART" id="SM00086">
    <property type="entry name" value="PAC"/>
    <property type="match status" value="2"/>
</dbReference>
<reference evidence="9 10" key="2">
    <citation type="submission" date="2020-02" db="EMBL/GenBank/DDBJ databases">
        <title>Genome sequences of Thiorhodococcus mannitoliphagus and Thiorhodococcus minor, purple sulfur photosynthetic bacteria in the gammaproteobacterial family, Chromatiaceae.</title>
        <authorList>
            <person name="Aviles F.A."/>
            <person name="Meyer T.E."/>
            <person name="Kyndt J.A."/>
        </authorList>
    </citation>
    <scope>NUCLEOTIDE SEQUENCE [LARGE SCALE GENOMIC DNA]</scope>
    <source>
        <strain evidence="9 10">DSM 18266</strain>
    </source>
</reference>
<comment type="caution">
    <text evidence="9">The sequence shown here is derived from an EMBL/GenBank/DDBJ whole genome shotgun (WGS) entry which is preliminary data.</text>
</comment>
<proteinExistence type="predicted"/>
<feature type="domain" description="GGDEF" evidence="8">
    <location>
        <begin position="675"/>
        <end position="808"/>
    </location>
</feature>
<comment type="catalytic activity">
    <reaction evidence="4">
        <text>3',3'-c-di-GMP + H2O = 5'-phosphoguanylyl(3'-&gt;5')guanosine + H(+)</text>
        <dbReference type="Rhea" id="RHEA:24902"/>
        <dbReference type="ChEBI" id="CHEBI:15377"/>
        <dbReference type="ChEBI" id="CHEBI:15378"/>
        <dbReference type="ChEBI" id="CHEBI:58754"/>
        <dbReference type="ChEBI" id="CHEBI:58805"/>
        <dbReference type="EC" id="3.1.4.52"/>
    </reaction>
    <physiologicalReaction direction="left-to-right" evidence="4">
        <dbReference type="Rhea" id="RHEA:24903"/>
    </physiologicalReaction>
</comment>
<protein>
    <recommendedName>
        <fullName evidence="2">cyclic-guanylate-specific phosphodiesterase</fullName>
        <ecNumber evidence="2">3.1.4.52</ecNumber>
    </recommendedName>
</protein>
<feature type="domain" description="PAC" evidence="6">
    <location>
        <begin position="591"/>
        <end position="643"/>
    </location>
</feature>
<dbReference type="InterPro" id="IPR001633">
    <property type="entry name" value="EAL_dom"/>
</dbReference>
<dbReference type="PANTHER" id="PTHR44757">
    <property type="entry name" value="DIGUANYLATE CYCLASE DGCP"/>
    <property type="match status" value="1"/>
</dbReference>
<organism evidence="9 10">
    <name type="scientific">Thiorhodococcus mannitoliphagus</name>
    <dbReference type="NCBI Taxonomy" id="329406"/>
    <lineage>
        <taxon>Bacteria</taxon>
        <taxon>Pseudomonadati</taxon>
        <taxon>Pseudomonadota</taxon>
        <taxon>Gammaproteobacteria</taxon>
        <taxon>Chromatiales</taxon>
        <taxon>Chromatiaceae</taxon>
        <taxon>Thiorhodococcus</taxon>
    </lineage>
</organism>
<evidence type="ECO:0000313" key="9">
    <source>
        <dbReference type="EMBL" id="NEX21622.1"/>
    </source>
</evidence>
<dbReference type="SUPFAM" id="SSF55073">
    <property type="entry name" value="Nucleotide cyclase"/>
    <property type="match status" value="1"/>
</dbReference>
<comment type="cofactor">
    <cofactor evidence="1">
        <name>Mg(2+)</name>
        <dbReference type="ChEBI" id="CHEBI:18420"/>
    </cofactor>
</comment>
<dbReference type="SUPFAM" id="SSF55785">
    <property type="entry name" value="PYP-like sensor domain (PAS domain)"/>
    <property type="match status" value="2"/>
</dbReference>
<dbReference type="InterPro" id="IPR035965">
    <property type="entry name" value="PAS-like_dom_sf"/>
</dbReference>
<dbReference type="PROSITE" id="PS50112">
    <property type="entry name" value="PAS"/>
    <property type="match status" value="2"/>
</dbReference>
<evidence type="ECO:0000259" key="7">
    <source>
        <dbReference type="PROSITE" id="PS50883"/>
    </source>
</evidence>
<dbReference type="AlphaFoldDB" id="A0A6P1DZM8"/>
<dbReference type="GO" id="GO:0071732">
    <property type="term" value="P:cellular response to nitric oxide"/>
    <property type="evidence" value="ECO:0007669"/>
    <property type="project" value="UniProtKB-ARBA"/>
</dbReference>
<dbReference type="EMBL" id="JAAIJR010000062">
    <property type="protein sequence ID" value="NEX21622.1"/>
    <property type="molecule type" value="Genomic_DNA"/>
</dbReference>
<feature type="domain" description="PAS" evidence="5">
    <location>
        <begin position="396"/>
        <end position="441"/>
    </location>
</feature>
<dbReference type="SMART" id="SM00091">
    <property type="entry name" value="PAS"/>
    <property type="match status" value="3"/>
</dbReference>
<reference evidence="10" key="1">
    <citation type="journal article" date="2020" name="Microbiol. Resour. Announc.">
        <title>Draft Genome Sequences of Thiorhodococcus mannitoliphagus and Thiorhodococcus minor, Purple Sulfur Photosynthetic Bacteria in the Gammaproteobacterial Family Chromatiaceae.</title>
        <authorList>
            <person name="Aviles F.A."/>
            <person name="Meyer T.E."/>
            <person name="Kyndt J.A."/>
        </authorList>
    </citation>
    <scope>NUCLEOTIDE SEQUENCE [LARGE SCALE GENOMIC DNA]</scope>
    <source>
        <strain evidence="10">DSM 18266</strain>
    </source>
</reference>
<dbReference type="RefSeq" id="WP_164654721.1">
    <property type="nucleotide sequence ID" value="NZ_JAAIJR010000062.1"/>
</dbReference>
<dbReference type="Pfam" id="PF00990">
    <property type="entry name" value="GGDEF"/>
    <property type="match status" value="1"/>
</dbReference>
<feature type="domain" description="EAL" evidence="7">
    <location>
        <begin position="817"/>
        <end position="1071"/>
    </location>
</feature>
<dbReference type="Proteomes" id="UP000471640">
    <property type="component" value="Unassembled WGS sequence"/>
</dbReference>
<dbReference type="PROSITE" id="PS50113">
    <property type="entry name" value="PAC"/>
    <property type="match status" value="2"/>
</dbReference>
<evidence type="ECO:0000259" key="8">
    <source>
        <dbReference type="PROSITE" id="PS50887"/>
    </source>
</evidence>
<evidence type="ECO:0000259" key="6">
    <source>
        <dbReference type="PROSITE" id="PS50113"/>
    </source>
</evidence>
<dbReference type="InterPro" id="IPR001610">
    <property type="entry name" value="PAC"/>
</dbReference>
<evidence type="ECO:0000313" key="10">
    <source>
        <dbReference type="Proteomes" id="UP000471640"/>
    </source>
</evidence>
<evidence type="ECO:0000256" key="2">
    <source>
        <dbReference type="ARBA" id="ARBA00012282"/>
    </source>
</evidence>